<comment type="caution">
    <text evidence="1">The sequence shown here is derived from an EMBL/GenBank/DDBJ whole genome shotgun (WGS) entry which is preliminary data.</text>
</comment>
<dbReference type="RefSeq" id="WP_057934516.1">
    <property type="nucleotide sequence ID" value="NZ_LMZQ01000031.1"/>
</dbReference>
<gene>
    <name evidence="1" type="ORF">ASU31_22575</name>
</gene>
<dbReference type="STRING" id="687842.ASU31_22575"/>
<dbReference type="Proteomes" id="UP000051950">
    <property type="component" value="Unassembled WGS sequence"/>
</dbReference>
<reference evidence="1 2" key="1">
    <citation type="submission" date="2015-11" db="EMBL/GenBank/DDBJ databases">
        <title>Sequence of Pedobacter ginsenosidimutans.</title>
        <authorList>
            <person name="Carson E."/>
            <person name="Keyser V."/>
            <person name="Newman J."/>
            <person name="Miller J."/>
        </authorList>
    </citation>
    <scope>NUCLEOTIDE SEQUENCE [LARGE SCALE GENOMIC DNA]</scope>
    <source>
        <strain evidence="1 2">KACC 14530</strain>
    </source>
</reference>
<proteinExistence type="predicted"/>
<evidence type="ECO:0000313" key="2">
    <source>
        <dbReference type="Proteomes" id="UP000051950"/>
    </source>
</evidence>
<name>A0A0T5VIZ4_9SPHI</name>
<keyword evidence="2" id="KW-1185">Reference proteome</keyword>
<dbReference type="EMBL" id="LMZQ01000031">
    <property type="protein sequence ID" value="KRT13824.1"/>
    <property type="molecule type" value="Genomic_DNA"/>
</dbReference>
<accession>A0A0T5VIZ4</accession>
<evidence type="ECO:0000313" key="1">
    <source>
        <dbReference type="EMBL" id="KRT13824.1"/>
    </source>
</evidence>
<sequence>MANSESGYAKKAANLKDLIIRLKTLGDDYNPPKPKLSVEALEILSKNADDATRALSLVLPVYSKAVDEQELIFKSLNALITRSYNYLKAAIDNPAELQTAKTLADRLRGIGKNSISADGATGPSKSRVSYDNRVENLKQYIDVLTTSKVYEPTQEDISIASFQTLLTSMENNITAVAIAKTPVDDARRNRFNIFHTEQIGLVDTVLGVKSYIKASLNIDHPQRKHILALTFTRMNL</sequence>
<organism evidence="1 2">
    <name type="scientific">Pedobacter ginsenosidimutans</name>
    <dbReference type="NCBI Taxonomy" id="687842"/>
    <lineage>
        <taxon>Bacteria</taxon>
        <taxon>Pseudomonadati</taxon>
        <taxon>Bacteroidota</taxon>
        <taxon>Sphingobacteriia</taxon>
        <taxon>Sphingobacteriales</taxon>
        <taxon>Sphingobacteriaceae</taxon>
        <taxon>Pedobacter</taxon>
    </lineage>
</organism>
<dbReference type="AlphaFoldDB" id="A0A0T5VIZ4"/>
<dbReference type="OrthoDB" id="749061at2"/>
<protein>
    <submittedName>
        <fullName evidence="1">Uncharacterized protein</fullName>
    </submittedName>
</protein>